<keyword evidence="1" id="KW-0175">Coiled coil</keyword>
<evidence type="ECO:0000313" key="5">
    <source>
        <dbReference type="EMBL" id="RFM32690.1"/>
    </source>
</evidence>
<dbReference type="Gene3D" id="3.30.2010.10">
    <property type="entry name" value="Metalloproteases ('zincins'), catalytic domain"/>
    <property type="match status" value="1"/>
</dbReference>
<name>A0A3E1NXP2_9BACT</name>
<gene>
    <name evidence="5" type="ORF">DXN04_23770</name>
</gene>
<feature type="transmembrane region" description="Helical" evidence="3">
    <location>
        <begin position="182"/>
        <end position="206"/>
    </location>
</feature>
<keyword evidence="3" id="KW-0812">Transmembrane</keyword>
<dbReference type="EMBL" id="QTJV01000009">
    <property type="protein sequence ID" value="RFM32690.1"/>
    <property type="molecule type" value="Genomic_DNA"/>
</dbReference>
<keyword evidence="3" id="KW-1133">Transmembrane helix</keyword>
<dbReference type="RefSeq" id="WP_116855884.1">
    <property type="nucleotide sequence ID" value="NZ_QTJV01000009.1"/>
</dbReference>
<comment type="caution">
    <text evidence="5">The sequence shown here is derived from an EMBL/GenBank/DDBJ whole genome shotgun (WGS) entry which is preliminary data.</text>
</comment>
<sequence length="670" mass="76562">MTAQFVLPTILIQAFGWALLHSLWQGFLIFACLRIVLYVWAHMSARIKYNLSYLSLTGIFAWFCITLWQQVSAALRVRQATWVMIETGVRQKHLDMPEIYHSQATLRHFIPQLEMWFPGLVALYVTGVAVMSIKLIMDLVQLKQIRQKQVLPIDAVWEKHLGRLTAQLRIPRKVQLLISTHIQVPVMIGFLKPLILLPVAMFNNLTAEQLEAILLHELAHIKRNDYLLNIFQSIVETILFFNPFIWWITKNIRLEREHCCDDLVIASQVQPLQYAKALVALEEYRLTVNALAMAAADNKQHLFHRIKRIMEMKTKNINYTQKLLAVLIIAVSLVAIAWLNPIQARAKKTSRKTPAPVLTKISHTLLGDTTKPKTNARTEEENAEDLDQEAITAEAKAAAAEAMANIDWEDVNNEVSTAMKEVNWEDINREVENAMKNVDWKQINKDIETAMKNVDWNQMNKDVDNAMKNINWKQINKDIRTNVNSDVNVNIDTNGIQESIRIGMDAARSAMKDVAIPAAQMGMEAARNAMNSQEVKEAIRKGMEEGRIQTQKAMQEARQEMAMAMANAKVEMKKQKEAMQQQRMAMAKQREDMAHAKADGKYREMLDKMAADKLIDAQKGYKIEKKDGDLYINDVKQSADVADKYKTYLKAAKKLSILGKEDNLTISVEE</sequence>
<evidence type="ECO:0000256" key="3">
    <source>
        <dbReference type="SAM" id="Phobius"/>
    </source>
</evidence>
<evidence type="ECO:0000313" key="6">
    <source>
        <dbReference type="Proteomes" id="UP000261174"/>
    </source>
</evidence>
<feature type="transmembrane region" description="Helical" evidence="3">
    <location>
        <begin position="23"/>
        <end position="41"/>
    </location>
</feature>
<organism evidence="5 6">
    <name type="scientific">Chitinophaga silvisoli</name>
    <dbReference type="NCBI Taxonomy" id="2291814"/>
    <lineage>
        <taxon>Bacteria</taxon>
        <taxon>Pseudomonadati</taxon>
        <taxon>Bacteroidota</taxon>
        <taxon>Chitinophagia</taxon>
        <taxon>Chitinophagales</taxon>
        <taxon>Chitinophagaceae</taxon>
        <taxon>Chitinophaga</taxon>
    </lineage>
</organism>
<dbReference type="Pfam" id="PF05569">
    <property type="entry name" value="Peptidase_M56"/>
    <property type="match status" value="1"/>
</dbReference>
<evidence type="ECO:0000256" key="1">
    <source>
        <dbReference type="SAM" id="Coils"/>
    </source>
</evidence>
<feature type="transmembrane region" description="Helical" evidence="3">
    <location>
        <begin position="115"/>
        <end position="137"/>
    </location>
</feature>
<dbReference type="InterPro" id="IPR052173">
    <property type="entry name" value="Beta-lactam_resp_regulator"/>
</dbReference>
<keyword evidence="6" id="KW-1185">Reference proteome</keyword>
<keyword evidence="3" id="KW-0472">Membrane</keyword>
<feature type="domain" description="Peptidase M56" evidence="4">
    <location>
        <begin position="33"/>
        <end position="308"/>
    </location>
</feature>
<dbReference type="PANTHER" id="PTHR34978">
    <property type="entry name" value="POSSIBLE SENSOR-TRANSDUCER PROTEIN BLAR"/>
    <property type="match status" value="1"/>
</dbReference>
<feature type="transmembrane region" description="Helical" evidence="3">
    <location>
        <begin position="323"/>
        <end position="342"/>
    </location>
</feature>
<feature type="coiled-coil region" evidence="1">
    <location>
        <begin position="547"/>
        <end position="592"/>
    </location>
</feature>
<dbReference type="PANTHER" id="PTHR34978:SF3">
    <property type="entry name" value="SLR0241 PROTEIN"/>
    <property type="match status" value="1"/>
</dbReference>
<feature type="region of interest" description="Disordered" evidence="2">
    <location>
        <begin position="368"/>
        <end position="387"/>
    </location>
</feature>
<evidence type="ECO:0000259" key="4">
    <source>
        <dbReference type="Pfam" id="PF05569"/>
    </source>
</evidence>
<evidence type="ECO:0000256" key="2">
    <source>
        <dbReference type="SAM" id="MobiDB-lite"/>
    </source>
</evidence>
<dbReference type="OrthoDB" id="15218at2"/>
<feature type="transmembrane region" description="Helical" evidence="3">
    <location>
        <begin position="226"/>
        <end position="248"/>
    </location>
</feature>
<feature type="transmembrane region" description="Helical" evidence="3">
    <location>
        <begin position="53"/>
        <end position="71"/>
    </location>
</feature>
<proteinExistence type="predicted"/>
<dbReference type="Proteomes" id="UP000261174">
    <property type="component" value="Unassembled WGS sequence"/>
</dbReference>
<accession>A0A3E1NXP2</accession>
<dbReference type="AlphaFoldDB" id="A0A3E1NXP2"/>
<protein>
    <recommendedName>
        <fullName evidence="4">Peptidase M56 domain-containing protein</fullName>
    </recommendedName>
</protein>
<dbReference type="InterPro" id="IPR008756">
    <property type="entry name" value="Peptidase_M56"/>
</dbReference>
<reference evidence="5 6" key="1">
    <citation type="submission" date="2018-08" db="EMBL/GenBank/DDBJ databases">
        <title>Chitinophaga sp. K20C18050901, a novel bacterium isolated from forest soil.</title>
        <authorList>
            <person name="Wang C."/>
        </authorList>
    </citation>
    <scope>NUCLEOTIDE SEQUENCE [LARGE SCALE GENOMIC DNA]</scope>
    <source>
        <strain evidence="5 6">K20C18050901</strain>
    </source>
</reference>
<dbReference type="CDD" id="cd07341">
    <property type="entry name" value="M56_BlaR1_MecR1_like"/>
    <property type="match status" value="1"/>
</dbReference>